<dbReference type="PANTHER" id="PTHR47784">
    <property type="entry name" value="STEROL UPTAKE CONTROL PROTEIN 2"/>
    <property type="match status" value="1"/>
</dbReference>
<dbReference type="GO" id="GO:0008270">
    <property type="term" value="F:zinc ion binding"/>
    <property type="evidence" value="ECO:0007669"/>
    <property type="project" value="InterPro"/>
</dbReference>
<dbReference type="STRING" id="1093900.A0A507B668"/>
<dbReference type="Gene3D" id="4.10.240.10">
    <property type="entry name" value="Zn(2)-C6 fungal-type DNA-binding domain"/>
    <property type="match status" value="1"/>
</dbReference>
<dbReference type="InterPro" id="IPR053157">
    <property type="entry name" value="Sterol_Uptake_Regulator"/>
</dbReference>
<dbReference type="Proteomes" id="UP000319257">
    <property type="component" value="Unassembled WGS sequence"/>
</dbReference>
<feature type="domain" description="Zn(2)-C6 fungal-type" evidence="3">
    <location>
        <begin position="18"/>
        <end position="48"/>
    </location>
</feature>
<proteinExistence type="predicted"/>
<dbReference type="SMART" id="SM00066">
    <property type="entry name" value="GAL4"/>
    <property type="match status" value="1"/>
</dbReference>
<comment type="caution">
    <text evidence="4">The sequence shown here is derived from an EMBL/GenBank/DDBJ whole genome shotgun (WGS) entry which is preliminary data.</text>
</comment>
<organism evidence="4 5">
    <name type="scientific">Thyridium curvatum</name>
    <dbReference type="NCBI Taxonomy" id="1093900"/>
    <lineage>
        <taxon>Eukaryota</taxon>
        <taxon>Fungi</taxon>
        <taxon>Dikarya</taxon>
        <taxon>Ascomycota</taxon>
        <taxon>Pezizomycotina</taxon>
        <taxon>Sordariomycetes</taxon>
        <taxon>Sordariomycetidae</taxon>
        <taxon>Thyridiales</taxon>
        <taxon>Thyridiaceae</taxon>
        <taxon>Thyridium</taxon>
    </lineage>
</organism>
<dbReference type="Pfam" id="PF00172">
    <property type="entry name" value="Zn_clus"/>
    <property type="match status" value="1"/>
</dbReference>
<feature type="region of interest" description="Disordered" evidence="2">
    <location>
        <begin position="55"/>
        <end position="82"/>
    </location>
</feature>
<dbReference type="GeneID" id="41969919"/>
<evidence type="ECO:0000259" key="3">
    <source>
        <dbReference type="PROSITE" id="PS50048"/>
    </source>
</evidence>
<dbReference type="RefSeq" id="XP_031000326.1">
    <property type="nucleotide sequence ID" value="XM_031136665.1"/>
</dbReference>
<evidence type="ECO:0000256" key="1">
    <source>
        <dbReference type="ARBA" id="ARBA00023242"/>
    </source>
</evidence>
<evidence type="ECO:0000313" key="4">
    <source>
        <dbReference type="EMBL" id="TPX18615.1"/>
    </source>
</evidence>
<dbReference type="InterPro" id="IPR036864">
    <property type="entry name" value="Zn2-C6_fun-type_DNA-bd_sf"/>
</dbReference>
<evidence type="ECO:0000313" key="5">
    <source>
        <dbReference type="Proteomes" id="UP000319257"/>
    </source>
</evidence>
<keyword evidence="5" id="KW-1185">Reference proteome</keyword>
<dbReference type="PROSITE" id="PS50048">
    <property type="entry name" value="ZN2_CY6_FUNGAL_2"/>
    <property type="match status" value="1"/>
</dbReference>
<gene>
    <name evidence="4" type="ORF">E0L32_002472</name>
</gene>
<evidence type="ECO:0000256" key="2">
    <source>
        <dbReference type="SAM" id="MobiDB-lite"/>
    </source>
</evidence>
<sequence length="392" mass="43864">MENRVGKPRKFHKKSRNGCAECKRRHVKCDECKPLCGGCRITQRPCSFATGPGRSTPYTSPSVTSPELPRPDETPSTSTSPTYDAAVATNYSNELFTLEHLAVFHHVEQNMTEWLRITKKMKPFATACINSSLTCAYVMNQLLSVGALHLSTTTSGARSESYRALAAQLQTRGLVLFNNQTNPSETGGDVVSRYIFPALLDVAVLITTLRGPRDEPGVFLDSLVEYFRLHRGSRVLGDVLWDALQESELLREFLDTTNEDDVDEEGQPSEWCAIAALVESSEGLSERDIATCKETMGTLEYIRCWIRNPQSWGLHALAGWTGMMPLEFVHLLQRRTPEALIILAYYGVMVHQHRDWWVFGDAGAHIVRSISSVLGTSWKKWLVQPLELVSLS</sequence>
<dbReference type="InParanoid" id="A0A507B668"/>
<dbReference type="PANTHER" id="PTHR47784:SF4">
    <property type="entry name" value="ZN(II)2CYS6 TRANSCRIPTION FACTOR (EUROFUNG)"/>
    <property type="match status" value="1"/>
</dbReference>
<dbReference type="GO" id="GO:0001228">
    <property type="term" value="F:DNA-binding transcription activator activity, RNA polymerase II-specific"/>
    <property type="evidence" value="ECO:0007669"/>
    <property type="project" value="TreeGrafter"/>
</dbReference>
<reference evidence="4 5" key="1">
    <citation type="submission" date="2019-06" db="EMBL/GenBank/DDBJ databases">
        <title>Draft genome sequence of the filamentous fungus Phialemoniopsis curvata isolated from diesel fuel.</title>
        <authorList>
            <person name="Varaljay V.A."/>
            <person name="Lyon W.J."/>
            <person name="Crouch A.L."/>
            <person name="Drake C.E."/>
            <person name="Hollomon J.M."/>
            <person name="Nadeau L.J."/>
            <person name="Nunn H.S."/>
            <person name="Stevenson B.S."/>
            <person name="Bojanowski C.L."/>
            <person name="Crookes-Goodson W.J."/>
        </authorList>
    </citation>
    <scope>NUCLEOTIDE SEQUENCE [LARGE SCALE GENOMIC DNA]</scope>
    <source>
        <strain evidence="4 5">D216</strain>
    </source>
</reference>
<dbReference type="OrthoDB" id="4937900at2759"/>
<feature type="compositionally biased region" description="Low complexity" evidence="2">
    <location>
        <begin position="55"/>
        <end position="66"/>
    </location>
</feature>
<name>A0A507B668_9PEZI</name>
<dbReference type="CDD" id="cd00067">
    <property type="entry name" value="GAL4"/>
    <property type="match status" value="1"/>
</dbReference>
<protein>
    <recommendedName>
        <fullName evidence="3">Zn(2)-C6 fungal-type domain-containing protein</fullName>
    </recommendedName>
</protein>
<accession>A0A507B668</accession>
<dbReference type="InterPro" id="IPR001138">
    <property type="entry name" value="Zn2Cys6_DnaBD"/>
</dbReference>
<dbReference type="EMBL" id="SKBQ01000010">
    <property type="protein sequence ID" value="TPX18615.1"/>
    <property type="molecule type" value="Genomic_DNA"/>
</dbReference>
<keyword evidence="1" id="KW-0539">Nucleus</keyword>
<dbReference type="AlphaFoldDB" id="A0A507B668"/>
<dbReference type="SUPFAM" id="SSF57701">
    <property type="entry name" value="Zn2/Cys6 DNA-binding domain"/>
    <property type="match status" value="1"/>
</dbReference>
<dbReference type="PROSITE" id="PS00463">
    <property type="entry name" value="ZN2_CY6_FUNGAL_1"/>
    <property type="match status" value="1"/>
</dbReference>